<sequence>MWFSRLGTHLAKISRSTGTFLSRPLSSSILPSNGGVSYSTQHTSKGGGPPQRWYALDPELEDMLVPRKLSITPLESWLTIRYALPKVEVLDLHEKIAYDPTVQTPLFDCPPAEPAAPMDEADEEALKGSMHCKNILKIRRRKMNRHKYKKLQKRTKFLKRKIMDNRKKRKQVKFERDLKRIWRAAGLRKLPEGWQAPKIYTTRRGGAE</sequence>
<keyword evidence="2" id="KW-0496">Mitochondrion</keyword>
<keyword evidence="7" id="KW-1185">Reference proteome</keyword>
<organism evidence="6 7">
    <name type="scientific">Pleurodeles waltl</name>
    <name type="common">Iberian ribbed newt</name>
    <dbReference type="NCBI Taxonomy" id="8319"/>
    <lineage>
        <taxon>Eukaryota</taxon>
        <taxon>Metazoa</taxon>
        <taxon>Chordata</taxon>
        <taxon>Craniata</taxon>
        <taxon>Vertebrata</taxon>
        <taxon>Euteleostomi</taxon>
        <taxon>Amphibia</taxon>
        <taxon>Batrachia</taxon>
        <taxon>Caudata</taxon>
        <taxon>Salamandroidea</taxon>
        <taxon>Salamandridae</taxon>
        <taxon>Pleurodelinae</taxon>
        <taxon>Pleurodeles</taxon>
    </lineage>
</organism>
<evidence type="ECO:0000313" key="7">
    <source>
        <dbReference type="Proteomes" id="UP001066276"/>
    </source>
</evidence>
<gene>
    <name evidence="6" type="ORF">NDU88_011226</name>
</gene>
<dbReference type="Pfam" id="PF08213">
    <property type="entry name" value="COX24_C"/>
    <property type="match status" value="1"/>
</dbReference>
<comment type="similarity">
    <text evidence="3">Belongs to the mitochondrion-specific ribosomal protein mS38 family.</text>
</comment>
<evidence type="ECO:0000256" key="2">
    <source>
        <dbReference type="ARBA" id="ARBA00023128"/>
    </source>
</evidence>
<dbReference type="Proteomes" id="UP001066276">
    <property type="component" value="Chromosome 6"/>
</dbReference>
<dbReference type="InterPro" id="IPR013177">
    <property type="entry name" value="Ribosomal_mS38_C"/>
</dbReference>
<dbReference type="PANTHER" id="PTHR32035:SF3">
    <property type="entry name" value="SMALL RIBOSOMAL SUBUNIT PROTEIN MS38"/>
    <property type="match status" value="1"/>
</dbReference>
<reference evidence="6" key="1">
    <citation type="journal article" date="2022" name="bioRxiv">
        <title>Sequencing and chromosome-scale assembly of the giantPleurodeles waltlgenome.</title>
        <authorList>
            <person name="Brown T."/>
            <person name="Elewa A."/>
            <person name="Iarovenko S."/>
            <person name="Subramanian E."/>
            <person name="Araus A.J."/>
            <person name="Petzold A."/>
            <person name="Susuki M."/>
            <person name="Suzuki K.-i.T."/>
            <person name="Hayashi T."/>
            <person name="Toyoda A."/>
            <person name="Oliveira C."/>
            <person name="Osipova E."/>
            <person name="Leigh N.D."/>
            <person name="Simon A."/>
            <person name="Yun M.H."/>
        </authorList>
    </citation>
    <scope>NUCLEOTIDE SEQUENCE</scope>
    <source>
        <strain evidence="6">20211129_DDA</strain>
        <tissue evidence="6">Liver</tissue>
    </source>
</reference>
<dbReference type="SMART" id="SM01155">
    <property type="entry name" value="DUF1713"/>
    <property type="match status" value="1"/>
</dbReference>
<comment type="caution">
    <text evidence="6">The sequence shown here is derived from an EMBL/GenBank/DDBJ whole genome shotgun (WGS) entry which is preliminary data.</text>
</comment>
<dbReference type="EMBL" id="JANPWB010000010">
    <property type="protein sequence ID" value="KAJ1144932.1"/>
    <property type="molecule type" value="Genomic_DNA"/>
</dbReference>
<evidence type="ECO:0000313" key="6">
    <source>
        <dbReference type="EMBL" id="KAJ1144932.1"/>
    </source>
</evidence>
<dbReference type="PANTHER" id="PTHR32035">
    <property type="entry name" value="AURORA KINASE A-INTERACTING PROTEIN"/>
    <property type="match status" value="1"/>
</dbReference>
<dbReference type="GO" id="GO:0005739">
    <property type="term" value="C:mitochondrion"/>
    <property type="evidence" value="ECO:0007669"/>
    <property type="project" value="UniProtKB-SubCell"/>
</dbReference>
<evidence type="ECO:0000259" key="5">
    <source>
        <dbReference type="SMART" id="SM01155"/>
    </source>
</evidence>
<evidence type="ECO:0000256" key="3">
    <source>
        <dbReference type="ARBA" id="ARBA00035647"/>
    </source>
</evidence>
<proteinExistence type="inferred from homology"/>
<name>A0AAV7QZS3_PLEWA</name>
<dbReference type="AlphaFoldDB" id="A0AAV7QZS3"/>
<protein>
    <recommendedName>
        <fullName evidence="4">Small ribosomal subunit protein mS38</fullName>
    </recommendedName>
</protein>
<accession>A0AAV7QZS3</accession>
<comment type="subcellular location">
    <subcellularLocation>
        <location evidence="1">Mitochondrion</location>
    </subcellularLocation>
</comment>
<feature type="domain" description="Ribosomal protein mS38 C-terminal" evidence="5">
    <location>
        <begin position="131"/>
        <end position="164"/>
    </location>
</feature>
<evidence type="ECO:0000256" key="1">
    <source>
        <dbReference type="ARBA" id="ARBA00004173"/>
    </source>
</evidence>
<evidence type="ECO:0000256" key="4">
    <source>
        <dbReference type="ARBA" id="ARBA00035682"/>
    </source>
</evidence>